<dbReference type="EMBL" id="CP074694">
    <property type="protein sequence ID" value="QVL31716.1"/>
    <property type="molecule type" value="Genomic_DNA"/>
</dbReference>
<reference evidence="2" key="1">
    <citation type="submission" date="2021-05" db="EMBL/GenBank/DDBJ databases">
        <title>Complete genome sequence of the cellulolytic planctomycete Telmatocola sphagniphila SP2T and characterization of the first cellulase from planctomycetes.</title>
        <authorList>
            <person name="Rakitin A.L."/>
            <person name="Beletsky A.V."/>
            <person name="Naumoff D.G."/>
            <person name="Kulichevskaya I.S."/>
            <person name="Mardanov A.V."/>
            <person name="Ravin N.V."/>
            <person name="Dedysh S.N."/>
        </authorList>
    </citation>
    <scope>NUCLEOTIDE SEQUENCE</scope>
    <source>
        <strain evidence="2">SP2T</strain>
    </source>
</reference>
<dbReference type="Proteomes" id="UP000676194">
    <property type="component" value="Chromosome"/>
</dbReference>
<feature type="chain" id="PRO_5034230483" description="Esterase" evidence="1">
    <location>
        <begin position="23"/>
        <end position="380"/>
    </location>
</feature>
<evidence type="ECO:0008006" key="4">
    <source>
        <dbReference type="Google" id="ProtNLM"/>
    </source>
</evidence>
<dbReference type="Gene3D" id="3.40.50.1820">
    <property type="entry name" value="alpha/beta hydrolase"/>
    <property type="match status" value="1"/>
</dbReference>
<dbReference type="InterPro" id="IPR029058">
    <property type="entry name" value="AB_hydrolase_fold"/>
</dbReference>
<name>A0A8E6B5X0_9BACT</name>
<dbReference type="PANTHER" id="PTHR48098">
    <property type="entry name" value="ENTEROCHELIN ESTERASE-RELATED"/>
    <property type="match status" value="1"/>
</dbReference>
<dbReference type="KEGG" id="tsph:KIH39_23200"/>
<feature type="signal peptide" evidence="1">
    <location>
        <begin position="1"/>
        <end position="22"/>
    </location>
</feature>
<evidence type="ECO:0000256" key="1">
    <source>
        <dbReference type="SAM" id="SignalP"/>
    </source>
</evidence>
<evidence type="ECO:0000313" key="2">
    <source>
        <dbReference type="EMBL" id="QVL31716.1"/>
    </source>
</evidence>
<accession>A0A8E6B5X0</accession>
<dbReference type="InterPro" id="IPR014756">
    <property type="entry name" value="Ig_E-set"/>
</dbReference>
<organism evidence="2 3">
    <name type="scientific">Telmatocola sphagniphila</name>
    <dbReference type="NCBI Taxonomy" id="1123043"/>
    <lineage>
        <taxon>Bacteria</taxon>
        <taxon>Pseudomonadati</taxon>
        <taxon>Planctomycetota</taxon>
        <taxon>Planctomycetia</taxon>
        <taxon>Gemmatales</taxon>
        <taxon>Gemmataceae</taxon>
    </lineage>
</organism>
<gene>
    <name evidence="2" type="ORF">KIH39_23200</name>
</gene>
<dbReference type="AlphaFoldDB" id="A0A8E6B5X0"/>
<dbReference type="PANTHER" id="PTHR48098:SF1">
    <property type="entry name" value="DIACYLGLYCEROL ACYLTRANSFERASE_MYCOLYLTRANSFERASE AG85A"/>
    <property type="match status" value="1"/>
</dbReference>
<dbReference type="RefSeq" id="WP_213495883.1">
    <property type="nucleotide sequence ID" value="NZ_CP074694.1"/>
</dbReference>
<keyword evidence="1" id="KW-0732">Signal</keyword>
<proteinExistence type="predicted"/>
<dbReference type="SUPFAM" id="SSF81296">
    <property type="entry name" value="E set domains"/>
    <property type="match status" value="1"/>
</dbReference>
<dbReference type="Gene3D" id="2.60.40.10">
    <property type="entry name" value="Immunoglobulins"/>
    <property type="match status" value="1"/>
</dbReference>
<dbReference type="InterPro" id="IPR050583">
    <property type="entry name" value="Mycobacterial_A85_antigen"/>
</dbReference>
<sequence length="380" mass="41414">MTRSLSLLGLTFVLAAAGPATAQPRQGPQSYISPEVKDKTVTFRLRAPKAEKVGLSSSDIPGGGQGSRAMKKGEGDLWELTLDVSPGTYRYRIEVDGVPVVDPRNPSTSESFGNTWSLVRVPGAAFMDTADVPHGAVARVIYHSKTTGGNRRAHVYTPPGYETATEKYPVLYLLHGAGDCDDSWTSVGRSADILDNLIAAKMAVPMIVVMPAGHDSKFAGFGRPTGNTTPAALFEDDFAKDLRPHIEKTYRVKTGRADRAIAGLSMGGGQTLSVFLANPNDYSAVGVFSSGIFAGRTPEDWERWEKANKEKLTAVVAAKDGLKVFWLATGKEDFLLDTTKKTVALFEKHKLKPEFQETEGGHTWICWQRYLNEFVPKLFQ</sequence>
<dbReference type="GO" id="GO:0016747">
    <property type="term" value="F:acyltransferase activity, transferring groups other than amino-acyl groups"/>
    <property type="evidence" value="ECO:0007669"/>
    <property type="project" value="TreeGrafter"/>
</dbReference>
<dbReference type="InterPro" id="IPR013783">
    <property type="entry name" value="Ig-like_fold"/>
</dbReference>
<keyword evidence="3" id="KW-1185">Reference proteome</keyword>
<dbReference type="SUPFAM" id="SSF53474">
    <property type="entry name" value="alpha/beta-Hydrolases"/>
    <property type="match status" value="1"/>
</dbReference>
<dbReference type="Pfam" id="PF00756">
    <property type="entry name" value="Esterase"/>
    <property type="match status" value="1"/>
</dbReference>
<dbReference type="InterPro" id="IPR000801">
    <property type="entry name" value="Esterase-like"/>
</dbReference>
<evidence type="ECO:0000313" key="3">
    <source>
        <dbReference type="Proteomes" id="UP000676194"/>
    </source>
</evidence>
<protein>
    <recommendedName>
        <fullName evidence="4">Esterase</fullName>
    </recommendedName>
</protein>